<evidence type="ECO:0000256" key="1">
    <source>
        <dbReference type="ARBA" id="ARBA00001013"/>
    </source>
</evidence>
<comment type="catalytic activity">
    <reaction evidence="16">
        <text>a beta-D-xylosyl-(1&lt;-&gt;1')-N-acylsphing-4-enine + cholesterol = cholesteryl 3-beta-D-xyloside + an N-acylsphing-4-enine</text>
        <dbReference type="Rhea" id="RHEA:70239"/>
        <dbReference type="ChEBI" id="CHEBI:16113"/>
        <dbReference type="ChEBI" id="CHEBI:52639"/>
        <dbReference type="ChEBI" id="CHEBI:189067"/>
        <dbReference type="ChEBI" id="CHEBI:189068"/>
    </reaction>
    <physiologicalReaction direction="left-to-right" evidence="16">
        <dbReference type="Rhea" id="RHEA:70240"/>
    </physiologicalReaction>
</comment>
<dbReference type="GeneTree" id="ENSGT00390000009464"/>
<dbReference type="GO" id="GO:0004348">
    <property type="term" value="F:glucosylceramidase activity"/>
    <property type="evidence" value="ECO:0007669"/>
    <property type="project" value="UniProtKB-EC"/>
</dbReference>
<evidence type="ECO:0000256" key="21">
    <source>
        <dbReference type="SAM" id="MobiDB-lite"/>
    </source>
</evidence>
<evidence type="ECO:0000256" key="7">
    <source>
        <dbReference type="ARBA" id="ARBA00022801"/>
    </source>
</evidence>
<evidence type="ECO:0000256" key="6">
    <source>
        <dbReference type="ARBA" id="ARBA00022729"/>
    </source>
</evidence>
<evidence type="ECO:0000313" key="24">
    <source>
        <dbReference type="Proteomes" id="UP000291022"/>
    </source>
</evidence>
<feature type="region of interest" description="Disordered" evidence="21">
    <location>
        <begin position="375"/>
        <end position="400"/>
    </location>
</feature>
<evidence type="ECO:0000313" key="23">
    <source>
        <dbReference type="Ensembl" id="ENSUAMP00000026521.1"/>
    </source>
</evidence>
<reference evidence="24" key="1">
    <citation type="submission" date="2016-06" db="EMBL/GenBank/DDBJ databases">
        <title>De novo assembly and RNA-Seq shows season-dependent expression and editing in black bear kidneys.</title>
        <authorList>
            <person name="Korstanje R."/>
            <person name="Srivastava A."/>
            <person name="Sarsani V.K."/>
            <person name="Sheehan S.M."/>
            <person name="Seger R.L."/>
            <person name="Barter M.E."/>
            <person name="Lindqvist C."/>
            <person name="Brody L.C."/>
            <person name="Mullikin J.C."/>
        </authorList>
    </citation>
    <scope>NUCLEOTIDE SEQUENCE [LARGE SCALE GENOMIC DNA]</scope>
</reference>
<organism evidence="23 24">
    <name type="scientific">Ursus americanus</name>
    <name type="common">American black bear</name>
    <name type="synonym">Euarctos americanus</name>
    <dbReference type="NCBI Taxonomy" id="9643"/>
    <lineage>
        <taxon>Eukaryota</taxon>
        <taxon>Metazoa</taxon>
        <taxon>Chordata</taxon>
        <taxon>Craniata</taxon>
        <taxon>Vertebrata</taxon>
        <taxon>Euteleostomi</taxon>
        <taxon>Mammalia</taxon>
        <taxon>Eutheria</taxon>
        <taxon>Laurasiatheria</taxon>
        <taxon>Carnivora</taxon>
        <taxon>Caniformia</taxon>
        <taxon>Ursidae</taxon>
        <taxon>Ursus</taxon>
    </lineage>
</organism>
<comment type="catalytic activity">
    <reaction evidence="14">
        <text>a beta-D-galactosyl-(1&lt;-&gt;1')-N-acylsphing-4-enine + cholesterol = cholesteryl 3-beta-D-galactoside + an N-acylsphing-4-enine</text>
        <dbReference type="Rhea" id="RHEA:70235"/>
        <dbReference type="ChEBI" id="CHEBI:16113"/>
        <dbReference type="ChEBI" id="CHEBI:18390"/>
        <dbReference type="ChEBI" id="CHEBI:52639"/>
        <dbReference type="ChEBI" id="CHEBI:189066"/>
    </reaction>
    <physiologicalReaction direction="left-to-right" evidence="14">
        <dbReference type="Rhea" id="RHEA:70236"/>
    </physiologicalReaction>
    <physiologicalReaction direction="right-to-left" evidence="14">
        <dbReference type="Rhea" id="RHEA:70237"/>
    </physiologicalReaction>
</comment>
<dbReference type="InterPro" id="IPR017853">
    <property type="entry name" value="GH"/>
</dbReference>
<dbReference type="GO" id="GO:0006680">
    <property type="term" value="P:glucosylceramide catabolic process"/>
    <property type="evidence" value="ECO:0007669"/>
    <property type="project" value="TreeGrafter"/>
</dbReference>
<comment type="pathway">
    <text evidence="3">Steroid metabolism; cholesterol metabolism.</text>
</comment>
<feature type="compositionally biased region" description="Basic and acidic residues" evidence="21">
    <location>
        <begin position="381"/>
        <end position="394"/>
    </location>
</feature>
<keyword evidence="20" id="KW-0326">Glycosidase</keyword>
<comment type="catalytic activity">
    <reaction evidence="10">
        <text>a beta-D-galactosyl-(1&lt;-&gt;1')-N-acylsphing-4-enine + H2O = an N-acylsphing-4-enine + D-galactose</text>
        <dbReference type="Rhea" id="RHEA:14297"/>
        <dbReference type="ChEBI" id="CHEBI:4139"/>
        <dbReference type="ChEBI" id="CHEBI:15377"/>
        <dbReference type="ChEBI" id="CHEBI:18390"/>
        <dbReference type="ChEBI" id="CHEBI:52639"/>
        <dbReference type="EC" id="3.2.1.46"/>
    </reaction>
    <physiologicalReaction direction="left-to-right" evidence="10">
        <dbReference type="Rhea" id="RHEA:14298"/>
    </physiologicalReaction>
</comment>
<dbReference type="AlphaFoldDB" id="A0A452S3F3"/>
<evidence type="ECO:0000256" key="11">
    <source>
        <dbReference type="ARBA" id="ARBA00033703"/>
    </source>
</evidence>
<dbReference type="Pfam" id="PF02055">
    <property type="entry name" value="Glyco_hydro_30"/>
    <property type="match status" value="1"/>
</dbReference>
<keyword evidence="6" id="KW-0732">Signal</keyword>
<keyword evidence="20" id="KW-0746">Sphingolipid metabolism</keyword>
<comment type="similarity">
    <text evidence="5 20">Belongs to the glycosyl hydrolase 30 family.</text>
</comment>
<comment type="catalytic activity">
    <reaction evidence="11">
        <text>1-(beta-D-galactosyl)-N-dodecanoylsphing-4-enine + cholesterol = cholesteryl 3-beta-D-galactoside + N-dodecanoylsphing-4-enine</text>
        <dbReference type="Rhea" id="RHEA:70255"/>
        <dbReference type="ChEBI" id="CHEBI:16113"/>
        <dbReference type="ChEBI" id="CHEBI:72956"/>
        <dbReference type="ChEBI" id="CHEBI:73432"/>
        <dbReference type="ChEBI" id="CHEBI:189066"/>
    </reaction>
    <physiologicalReaction direction="left-to-right" evidence="11">
        <dbReference type="Rhea" id="RHEA:70256"/>
    </physiologicalReaction>
    <physiologicalReaction direction="right-to-left" evidence="11">
        <dbReference type="Rhea" id="RHEA:70257"/>
    </physiologicalReaction>
</comment>
<dbReference type="PANTHER" id="PTHR11069">
    <property type="entry name" value="GLUCOSYLCERAMIDASE"/>
    <property type="match status" value="1"/>
</dbReference>
<evidence type="ECO:0000256" key="14">
    <source>
        <dbReference type="ARBA" id="ARBA00048182"/>
    </source>
</evidence>
<accession>A0A452S3F3</accession>
<comment type="catalytic activity">
    <reaction evidence="15">
        <text>beta-D-glucosyl-N-dodecanoylsphing-4-enine + cholesterol = N-dodecanoylsphing-4-enine + cholesteryl 3-beta-D-glucoside</text>
        <dbReference type="Rhea" id="RHEA:70307"/>
        <dbReference type="ChEBI" id="CHEBI:16113"/>
        <dbReference type="ChEBI" id="CHEBI:17495"/>
        <dbReference type="ChEBI" id="CHEBI:72956"/>
        <dbReference type="ChEBI" id="CHEBI:76297"/>
    </reaction>
    <physiologicalReaction direction="left-to-right" evidence="15">
        <dbReference type="Rhea" id="RHEA:70308"/>
    </physiologicalReaction>
    <physiologicalReaction direction="right-to-left" evidence="15">
        <dbReference type="Rhea" id="RHEA:70309"/>
    </physiologicalReaction>
</comment>
<dbReference type="GO" id="GO:0004336">
    <property type="term" value="F:galactosylceramidase activity"/>
    <property type="evidence" value="ECO:0007669"/>
    <property type="project" value="UniProtKB-EC"/>
</dbReference>
<sequence length="400" mass="43759">MGRGHSRVSLGISTTRPGPDTLLSKGAARPWGLHQLPSWTPSSCPHPWTWVTPRSDSSDHLPSGSFRLGPPRWASCPPGCWSPFLARLTHTLCPPRFLDAYAAHKLRFWAVTAENEPSAGLLSGYPFQCLGFTPEHQRDFIARDLGPALANSTHRDIRLLILDDQRLLLPHWARVVLADPEAAKYIHGIAVHWYLDFLAPAKATLGETHRLFPNTMLFASEACVGSKFWEQSVRLGSWDRGVQYSHSIITVSRQPPPAHPPDPLCLTEGRPLLPPSLADLLFGTKFGILCLPSRRARPISLFLMPRSRAVTSASISQLLFQCLRPPHPALPSAKGAEHPSRARGTPVTGLPHAPLMTLSGDPVWCLCLCPAPSTEPSLPRGRLDGLEPGAEPRRGPQLGA</sequence>
<dbReference type="InterPro" id="IPR033453">
    <property type="entry name" value="Glyco_hydro_30_TIM-barrel"/>
</dbReference>
<evidence type="ECO:0000256" key="17">
    <source>
        <dbReference type="ARBA" id="ARBA00048880"/>
    </source>
</evidence>
<feature type="domain" description="Glycosyl hydrolase family 30 TIM-barrel" evidence="22">
    <location>
        <begin position="96"/>
        <end position="250"/>
    </location>
</feature>
<dbReference type="Proteomes" id="UP000291022">
    <property type="component" value="Unassembled WGS sequence"/>
</dbReference>
<evidence type="ECO:0000256" key="5">
    <source>
        <dbReference type="ARBA" id="ARBA00005382"/>
    </source>
</evidence>
<evidence type="ECO:0000256" key="20">
    <source>
        <dbReference type="RuleBase" id="RU361188"/>
    </source>
</evidence>
<gene>
    <name evidence="23" type="primary">GBA1</name>
</gene>
<comment type="catalytic activity">
    <reaction evidence="17">
        <text>beta-D-glucosyl-(1&lt;-&gt;1')-N-(15Z-tetracosenoyl)-sphing-4-enine + cholesterol = N-(15Z-tetracosenoyl)-sphing-4-enine + cholesteryl 3-beta-D-glucoside</text>
        <dbReference type="Rhea" id="RHEA:70315"/>
        <dbReference type="ChEBI" id="CHEBI:16113"/>
        <dbReference type="ChEBI" id="CHEBI:17495"/>
        <dbReference type="ChEBI" id="CHEBI:74450"/>
        <dbReference type="ChEBI" id="CHEBI:76302"/>
    </reaction>
    <physiologicalReaction direction="left-to-right" evidence="17">
        <dbReference type="Rhea" id="RHEA:70316"/>
    </physiologicalReaction>
    <physiologicalReaction direction="right-to-left" evidence="17">
        <dbReference type="Rhea" id="RHEA:70317"/>
    </physiologicalReaction>
</comment>
<evidence type="ECO:0000256" key="18">
    <source>
        <dbReference type="ARBA" id="ARBA00049379"/>
    </source>
</evidence>
<evidence type="ECO:0000256" key="10">
    <source>
        <dbReference type="ARBA" id="ARBA00033698"/>
    </source>
</evidence>
<dbReference type="SUPFAM" id="SSF51445">
    <property type="entry name" value="(Trans)glycosidases"/>
    <property type="match status" value="1"/>
</dbReference>
<reference evidence="23" key="2">
    <citation type="submission" date="2025-08" db="UniProtKB">
        <authorList>
            <consortium name="Ensembl"/>
        </authorList>
    </citation>
    <scope>IDENTIFICATION</scope>
</reference>
<evidence type="ECO:0000256" key="3">
    <source>
        <dbReference type="ARBA" id="ARBA00004731"/>
    </source>
</evidence>
<evidence type="ECO:0000256" key="13">
    <source>
        <dbReference type="ARBA" id="ARBA00048111"/>
    </source>
</evidence>
<proteinExistence type="inferred from homology"/>
<evidence type="ECO:0000256" key="2">
    <source>
        <dbReference type="ARBA" id="ARBA00004207"/>
    </source>
</evidence>
<comment type="pathway">
    <text evidence="4">Sphingolipid metabolism.</text>
</comment>
<dbReference type="InterPro" id="IPR001139">
    <property type="entry name" value="Glyco_hydro_30"/>
</dbReference>
<evidence type="ECO:0000256" key="9">
    <source>
        <dbReference type="ARBA" id="ARBA00033646"/>
    </source>
</evidence>
<protein>
    <recommendedName>
        <fullName evidence="20">Glucosylceramidase</fullName>
        <ecNumber evidence="20">3.2.1.45</ecNumber>
    </recommendedName>
</protein>
<evidence type="ECO:0000256" key="4">
    <source>
        <dbReference type="ARBA" id="ARBA00004991"/>
    </source>
</evidence>
<comment type="catalytic activity">
    <reaction evidence="1">
        <text>a beta-D-glucosyl-(1&lt;-&gt;1')-N-acylsphing-4-enine + H2O = an N-acylsphing-4-enine + D-glucose</text>
        <dbReference type="Rhea" id="RHEA:13269"/>
        <dbReference type="ChEBI" id="CHEBI:4167"/>
        <dbReference type="ChEBI" id="CHEBI:15377"/>
        <dbReference type="ChEBI" id="CHEBI:22801"/>
        <dbReference type="ChEBI" id="CHEBI:52639"/>
        <dbReference type="EC" id="3.2.1.45"/>
    </reaction>
    <physiologicalReaction direction="left-to-right" evidence="1">
        <dbReference type="Rhea" id="RHEA:13270"/>
    </physiologicalReaction>
</comment>
<comment type="catalytic activity">
    <reaction evidence="9">
        <text>cholesteryl 3-beta-D-glucoside + H2O = cholesterol + D-glucose</text>
        <dbReference type="Rhea" id="RHEA:11956"/>
        <dbReference type="ChEBI" id="CHEBI:4167"/>
        <dbReference type="ChEBI" id="CHEBI:15377"/>
        <dbReference type="ChEBI" id="CHEBI:16113"/>
        <dbReference type="ChEBI" id="CHEBI:17495"/>
    </reaction>
    <physiologicalReaction direction="left-to-right" evidence="9">
        <dbReference type="Rhea" id="RHEA:11957"/>
    </physiologicalReaction>
</comment>
<dbReference type="UniPathway" id="UPA00296"/>
<evidence type="ECO:0000256" key="12">
    <source>
        <dbReference type="ARBA" id="ARBA00048055"/>
    </source>
</evidence>
<comment type="catalytic activity">
    <reaction evidence="19">
        <text>beta-D-glucosyl-N-(9Z-octadecenoyl)-sphing-4E-enine + cholesterol = N-(9Z-octadecenoyl)-sphing-4-enine + cholesteryl 3-beta-D-glucoside</text>
        <dbReference type="Rhea" id="RHEA:58324"/>
        <dbReference type="ChEBI" id="CHEBI:16113"/>
        <dbReference type="ChEBI" id="CHEBI:17495"/>
        <dbReference type="ChEBI" id="CHEBI:77996"/>
        <dbReference type="ChEBI" id="CHEBI:139140"/>
    </reaction>
    <physiologicalReaction direction="left-to-right" evidence="19">
        <dbReference type="Rhea" id="RHEA:58325"/>
    </physiologicalReaction>
    <physiologicalReaction direction="right-to-left" evidence="19">
        <dbReference type="Rhea" id="RHEA:58326"/>
    </physiologicalReaction>
</comment>
<reference evidence="23" key="3">
    <citation type="submission" date="2025-09" db="UniProtKB">
        <authorList>
            <consortium name="Ensembl"/>
        </authorList>
    </citation>
    <scope>IDENTIFICATION</scope>
</reference>
<name>A0A452S3F3_URSAM</name>
<comment type="catalytic activity">
    <reaction evidence="12">
        <text>a beta-D-glucosyl-(1&lt;-&gt;1')-N-acylsphing-4-enine + cholesterol = cholesteryl 3-beta-D-glucoside + an N-acylsphing-4-enine</text>
        <dbReference type="Rhea" id="RHEA:58264"/>
        <dbReference type="ChEBI" id="CHEBI:16113"/>
        <dbReference type="ChEBI" id="CHEBI:17495"/>
        <dbReference type="ChEBI" id="CHEBI:22801"/>
        <dbReference type="ChEBI" id="CHEBI:52639"/>
    </reaction>
    <physiologicalReaction direction="left-to-right" evidence="12">
        <dbReference type="Rhea" id="RHEA:58265"/>
    </physiologicalReaction>
    <physiologicalReaction direction="right-to-left" evidence="12">
        <dbReference type="Rhea" id="RHEA:58266"/>
    </physiologicalReaction>
</comment>
<evidence type="ECO:0000259" key="22">
    <source>
        <dbReference type="Pfam" id="PF02055"/>
    </source>
</evidence>
<comment type="catalytic activity">
    <reaction evidence="13">
        <text>beta-D-glucosyl-(1&lt;-&gt;1)-N-octadecanoylsphing-4-enine + cholesterol = cholesteryl 3-beta-D-glucoside + N-octadecanoylsphing-4-enine</text>
        <dbReference type="Rhea" id="RHEA:70311"/>
        <dbReference type="ChEBI" id="CHEBI:16113"/>
        <dbReference type="ChEBI" id="CHEBI:17495"/>
        <dbReference type="ChEBI" id="CHEBI:72961"/>
        <dbReference type="ChEBI" id="CHEBI:84719"/>
    </reaction>
    <physiologicalReaction direction="left-to-right" evidence="13">
        <dbReference type="Rhea" id="RHEA:70312"/>
    </physiologicalReaction>
    <physiologicalReaction direction="right-to-left" evidence="13">
        <dbReference type="Rhea" id="RHEA:70313"/>
    </physiologicalReaction>
</comment>
<evidence type="ECO:0000256" key="19">
    <source>
        <dbReference type="ARBA" id="ARBA00049516"/>
    </source>
</evidence>
<dbReference type="GO" id="GO:0008203">
    <property type="term" value="P:cholesterol metabolic process"/>
    <property type="evidence" value="ECO:0007669"/>
    <property type="project" value="UniProtKB-UniPathway"/>
</dbReference>
<dbReference type="PANTHER" id="PTHR11069:SF23">
    <property type="entry name" value="LYSOSOMAL ACID GLUCOSYLCERAMIDASE"/>
    <property type="match status" value="1"/>
</dbReference>
<evidence type="ECO:0000256" key="8">
    <source>
        <dbReference type="ARBA" id="ARBA00033633"/>
    </source>
</evidence>
<keyword evidence="7 20" id="KW-0378">Hydrolase</keyword>
<feature type="region of interest" description="Disordered" evidence="21">
    <location>
        <begin position="1"/>
        <end position="24"/>
    </location>
</feature>
<dbReference type="EC" id="3.2.1.45" evidence="20"/>
<dbReference type="GO" id="GO:0005765">
    <property type="term" value="C:lysosomal membrane"/>
    <property type="evidence" value="ECO:0007669"/>
    <property type="project" value="UniProtKB-SubCell"/>
</dbReference>
<keyword evidence="24" id="KW-1185">Reference proteome</keyword>
<dbReference type="Ensembl" id="ENSUAMT00000029582.1">
    <property type="protein sequence ID" value="ENSUAMP00000026521.1"/>
    <property type="gene ID" value="ENSUAMG00000020528.1"/>
</dbReference>
<dbReference type="GO" id="GO:0050295">
    <property type="term" value="F:steryl-beta-glucosidase activity"/>
    <property type="evidence" value="ECO:0007669"/>
    <property type="project" value="RHEA"/>
</dbReference>
<dbReference type="Gene3D" id="3.20.20.80">
    <property type="entry name" value="Glycosidases"/>
    <property type="match status" value="1"/>
</dbReference>
<comment type="subcellular location">
    <subcellularLocation>
        <location evidence="2">Lysosome membrane</location>
        <topology evidence="2">Peripheral membrane protein</topology>
        <orientation evidence="2">Lumenal side</orientation>
    </subcellularLocation>
</comment>
<keyword evidence="20" id="KW-0443">Lipid metabolism</keyword>
<evidence type="ECO:0000256" key="15">
    <source>
        <dbReference type="ARBA" id="ARBA00048698"/>
    </source>
</evidence>
<comment type="catalytic activity">
    <reaction evidence="8">
        <text>beta-D-xylosyl-(1&lt;-&gt;1')-N-(9Z-octadecenoyl)-sphing-4-enine + cholesterol = cholesteryl 3-beta-D-xyloside + N-(9Z-octadecenoyl)-sphing-4-enine</text>
        <dbReference type="Rhea" id="RHEA:70251"/>
        <dbReference type="ChEBI" id="CHEBI:16113"/>
        <dbReference type="ChEBI" id="CHEBI:77996"/>
        <dbReference type="ChEBI" id="CHEBI:189067"/>
        <dbReference type="ChEBI" id="CHEBI:189081"/>
    </reaction>
    <physiologicalReaction direction="left-to-right" evidence="8">
        <dbReference type="Rhea" id="RHEA:70252"/>
    </physiologicalReaction>
</comment>
<comment type="catalytic activity">
    <reaction evidence="18">
        <text>beta-D-glucosyl-N-octanoylsphing-4E-enine + cholesterol = N-octanoylsphing-4-enine + cholesteryl 3-beta-D-glucoside</text>
        <dbReference type="Rhea" id="RHEA:70303"/>
        <dbReference type="ChEBI" id="CHEBI:16113"/>
        <dbReference type="ChEBI" id="CHEBI:17495"/>
        <dbReference type="ChEBI" id="CHEBI:45815"/>
        <dbReference type="ChEBI" id="CHEBI:65222"/>
    </reaction>
    <physiologicalReaction direction="left-to-right" evidence="18">
        <dbReference type="Rhea" id="RHEA:70304"/>
    </physiologicalReaction>
    <physiologicalReaction direction="right-to-left" evidence="18">
        <dbReference type="Rhea" id="RHEA:70305"/>
    </physiologicalReaction>
</comment>
<evidence type="ECO:0000256" key="16">
    <source>
        <dbReference type="ARBA" id="ARBA00048817"/>
    </source>
</evidence>